<protein>
    <submittedName>
        <fullName evidence="1">Anhydro-N-acetylmuramic acid kinase</fullName>
    </submittedName>
</protein>
<organism evidence="1 2">
    <name type="scientific">Flavobacterium aurantiibacter</name>
    <dbReference type="NCBI Taxonomy" id="2023067"/>
    <lineage>
        <taxon>Bacteria</taxon>
        <taxon>Pseudomonadati</taxon>
        <taxon>Bacteroidota</taxon>
        <taxon>Flavobacteriia</taxon>
        <taxon>Flavobacteriales</taxon>
        <taxon>Flavobacteriaceae</taxon>
        <taxon>Flavobacterium</taxon>
    </lineage>
</organism>
<dbReference type="RefSeq" id="WP_094486871.1">
    <property type="nucleotide sequence ID" value="NZ_NOXX01000209.1"/>
</dbReference>
<dbReference type="GO" id="GO:0006040">
    <property type="term" value="P:amino sugar metabolic process"/>
    <property type="evidence" value="ECO:0007669"/>
    <property type="project" value="InterPro"/>
</dbReference>
<keyword evidence="1" id="KW-0808">Transferase</keyword>
<dbReference type="AlphaFoldDB" id="A0A255ZNG4"/>
<dbReference type="InterPro" id="IPR005338">
    <property type="entry name" value="Anhydro_N_Ac-Mur_kinase"/>
</dbReference>
<gene>
    <name evidence="1" type="ORF">CHX27_11200</name>
</gene>
<evidence type="ECO:0000313" key="1">
    <source>
        <dbReference type="EMBL" id="OYQ42932.1"/>
    </source>
</evidence>
<accession>A0A255ZNG4</accession>
<keyword evidence="1" id="KW-0418">Kinase</keyword>
<dbReference type="EMBL" id="NOXX01000209">
    <property type="protein sequence ID" value="OYQ42932.1"/>
    <property type="molecule type" value="Genomic_DNA"/>
</dbReference>
<comment type="caution">
    <text evidence="1">The sequence shown here is derived from an EMBL/GenBank/DDBJ whole genome shotgun (WGS) entry which is preliminary data.</text>
</comment>
<proteinExistence type="predicted"/>
<evidence type="ECO:0000313" key="2">
    <source>
        <dbReference type="Proteomes" id="UP000216035"/>
    </source>
</evidence>
<dbReference type="Pfam" id="PF03702">
    <property type="entry name" value="AnmK"/>
    <property type="match status" value="1"/>
</dbReference>
<sequence>MQKSTYSILGLMSGTSLDGLDLAFVQFTQEYSVWSYNIQVAETISYSSDWVKELSEGINLAESELASLNERYTLLLAHLALAFIEKHQLKPDAICSHGHTIKHQPHLGYTLQIGNLPQLAELLPFPIVCDFRVGDVALGGQGAPLVPIGDELLFSNYDFCLNLGGFANVSTNTHAQRIAFDICPVNTVLNYFAQKLGLEYDAGGAVAATGIVNEQLLADLNALSFYETAHPKSLGIEFVNREIMPILTSYSLAIPDVLRTFVEHISDQISLHIKRFDGRSVLITGGGAHHEFLISRLREKLPEHELTVPDDLTVAFKEALIFGFLGVLRLRNEVNVLASVTGARHDHSSGVVYNSQLL</sequence>
<reference evidence="1 2" key="1">
    <citation type="submission" date="2017-07" db="EMBL/GenBank/DDBJ databases">
        <title>Flavobacterium cyanobacteriorum sp. nov., isolated from cyanobacterial aggregates in a eutrophic lake.</title>
        <authorList>
            <person name="Cai H."/>
        </authorList>
    </citation>
    <scope>NUCLEOTIDE SEQUENCE [LARGE SCALE GENOMIC DNA]</scope>
    <source>
        <strain evidence="1 2">TH167</strain>
    </source>
</reference>
<dbReference type="SUPFAM" id="SSF53067">
    <property type="entry name" value="Actin-like ATPase domain"/>
    <property type="match status" value="1"/>
</dbReference>
<keyword evidence="2" id="KW-1185">Reference proteome</keyword>
<name>A0A255ZNG4_9FLAO</name>
<dbReference type="Gene3D" id="3.30.420.40">
    <property type="match status" value="2"/>
</dbReference>
<dbReference type="GO" id="GO:0005524">
    <property type="term" value="F:ATP binding"/>
    <property type="evidence" value="ECO:0007669"/>
    <property type="project" value="InterPro"/>
</dbReference>
<dbReference type="Proteomes" id="UP000216035">
    <property type="component" value="Unassembled WGS sequence"/>
</dbReference>
<dbReference type="GO" id="GO:0016773">
    <property type="term" value="F:phosphotransferase activity, alcohol group as acceptor"/>
    <property type="evidence" value="ECO:0007669"/>
    <property type="project" value="InterPro"/>
</dbReference>
<dbReference type="GO" id="GO:0016301">
    <property type="term" value="F:kinase activity"/>
    <property type="evidence" value="ECO:0007669"/>
    <property type="project" value="UniProtKB-KW"/>
</dbReference>
<dbReference type="OrthoDB" id="9763949at2"/>
<dbReference type="NCBIfam" id="NF007144">
    <property type="entry name" value="PRK09585.2-3"/>
    <property type="match status" value="1"/>
</dbReference>
<dbReference type="PANTHER" id="PTHR30605:SF0">
    <property type="entry name" value="ANHYDRO-N-ACETYLMURAMIC ACID KINASE"/>
    <property type="match status" value="1"/>
</dbReference>
<dbReference type="PANTHER" id="PTHR30605">
    <property type="entry name" value="ANHYDRO-N-ACETYLMURAMIC ACID KINASE"/>
    <property type="match status" value="1"/>
</dbReference>
<dbReference type="InterPro" id="IPR043129">
    <property type="entry name" value="ATPase_NBD"/>
</dbReference>
<dbReference type="GO" id="GO:0009254">
    <property type="term" value="P:peptidoglycan turnover"/>
    <property type="evidence" value="ECO:0007669"/>
    <property type="project" value="InterPro"/>
</dbReference>